<proteinExistence type="inferred from homology"/>
<feature type="domain" description="N-acetyltransferase" evidence="5">
    <location>
        <begin position="5"/>
        <end position="175"/>
    </location>
</feature>
<dbReference type="Proteomes" id="UP000799437">
    <property type="component" value="Unassembled WGS sequence"/>
</dbReference>
<accession>A0A6A6WIZ0</accession>
<evidence type="ECO:0000256" key="1">
    <source>
        <dbReference type="ARBA" id="ARBA00008694"/>
    </source>
</evidence>
<dbReference type="EMBL" id="ML996566">
    <property type="protein sequence ID" value="KAF2762144.1"/>
    <property type="molecule type" value="Genomic_DNA"/>
</dbReference>
<sequence length="176" mass="19743">MSSEAQLRHATKEDVPVILSLINELAAYENALNEVKATEDSLLETLVFAPFSQQSEKQSSPTPRAARALLVVSPEGDVAGMALYFYNYSTWHAKPGIYLEDLYVSPKYRRHGYGTILLKALAKEVVGMGGKRLEWWCLKWNEPSLKFYEGLGATQMTDWISLRVDGDKLLELANEA</sequence>
<evidence type="ECO:0000256" key="4">
    <source>
        <dbReference type="SAM" id="Coils"/>
    </source>
</evidence>
<dbReference type="InterPro" id="IPR051016">
    <property type="entry name" value="Diverse_Substrate_AcTransf"/>
</dbReference>
<evidence type="ECO:0000313" key="6">
    <source>
        <dbReference type="EMBL" id="KAF2762144.1"/>
    </source>
</evidence>
<dbReference type="AlphaFoldDB" id="A0A6A6WIZ0"/>
<keyword evidence="4" id="KW-0175">Coiled coil</keyword>
<evidence type="ECO:0000256" key="3">
    <source>
        <dbReference type="ARBA" id="ARBA00023315"/>
    </source>
</evidence>
<keyword evidence="3" id="KW-0012">Acyltransferase</keyword>
<dbReference type="RefSeq" id="XP_033604595.1">
    <property type="nucleotide sequence ID" value="XM_033739721.1"/>
</dbReference>
<dbReference type="Pfam" id="PF00583">
    <property type="entry name" value="Acetyltransf_1"/>
    <property type="match status" value="1"/>
</dbReference>
<comment type="similarity">
    <text evidence="1">Belongs to the acetyltransferase family.</text>
</comment>
<evidence type="ECO:0000313" key="7">
    <source>
        <dbReference type="Proteomes" id="UP000799437"/>
    </source>
</evidence>
<keyword evidence="2" id="KW-0808">Transferase</keyword>
<dbReference type="InterPro" id="IPR016181">
    <property type="entry name" value="Acyl_CoA_acyltransferase"/>
</dbReference>
<dbReference type="GeneID" id="54480775"/>
<evidence type="ECO:0000256" key="2">
    <source>
        <dbReference type="ARBA" id="ARBA00022679"/>
    </source>
</evidence>
<dbReference type="SUPFAM" id="SSF55729">
    <property type="entry name" value="Acyl-CoA N-acyltransferases (Nat)"/>
    <property type="match status" value="1"/>
</dbReference>
<reference evidence="6" key="1">
    <citation type="journal article" date="2020" name="Stud. Mycol.">
        <title>101 Dothideomycetes genomes: a test case for predicting lifestyles and emergence of pathogens.</title>
        <authorList>
            <person name="Haridas S."/>
            <person name="Albert R."/>
            <person name="Binder M."/>
            <person name="Bloem J."/>
            <person name="Labutti K."/>
            <person name="Salamov A."/>
            <person name="Andreopoulos B."/>
            <person name="Baker S."/>
            <person name="Barry K."/>
            <person name="Bills G."/>
            <person name="Bluhm B."/>
            <person name="Cannon C."/>
            <person name="Castanera R."/>
            <person name="Culley D."/>
            <person name="Daum C."/>
            <person name="Ezra D."/>
            <person name="Gonzalez J."/>
            <person name="Henrissat B."/>
            <person name="Kuo A."/>
            <person name="Liang C."/>
            <person name="Lipzen A."/>
            <person name="Lutzoni F."/>
            <person name="Magnuson J."/>
            <person name="Mondo S."/>
            <person name="Nolan M."/>
            <person name="Ohm R."/>
            <person name="Pangilinan J."/>
            <person name="Park H.-J."/>
            <person name="Ramirez L."/>
            <person name="Alfaro M."/>
            <person name="Sun H."/>
            <person name="Tritt A."/>
            <person name="Yoshinaga Y."/>
            <person name="Zwiers L.-H."/>
            <person name="Turgeon B."/>
            <person name="Goodwin S."/>
            <person name="Spatafora J."/>
            <person name="Crous P."/>
            <person name="Grigoriev I."/>
        </authorList>
    </citation>
    <scope>NUCLEOTIDE SEQUENCE</scope>
    <source>
        <strain evidence="6">CBS 121739</strain>
    </source>
</reference>
<dbReference type="InterPro" id="IPR000182">
    <property type="entry name" value="GNAT_dom"/>
</dbReference>
<protein>
    <submittedName>
        <fullName evidence="6">Gcn5-related n-acetyltransferase</fullName>
    </submittedName>
</protein>
<keyword evidence="7" id="KW-1185">Reference proteome</keyword>
<dbReference type="GO" id="GO:0008080">
    <property type="term" value="F:N-acetyltransferase activity"/>
    <property type="evidence" value="ECO:0007669"/>
    <property type="project" value="UniProtKB-ARBA"/>
</dbReference>
<dbReference type="PANTHER" id="PTHR10545:SF29">
    <property type="entry name" value="GH14572P-RELATED"/>
    <property type="match status" value="1"/>
</dbReference>
<gene>
    <name evidence="6" type="ORF">EJ05DRAFT_198929</name>
</gene>
<organism evidence="6 7">
    <name type="scientific">Pseudovirgaria hyperparasitica</name>
    <dbReference type="NCBI Taxonomy" id="470096"/>
    <lineage>
        <taxon>Eukaryota</taxon>
        <taxon>Fungi</taxon>
        <taxon>Dikarya</taxon>
        <taxon>Ascomycota</taxon>
        <taxon>Pezizomycotina</taxon>
        <taxon>Dothideomycetes</taxon>
        <taxon>Dothideomycetes incertae sedis</taxon>
        <taxon>Acrospermales</taxon>
        <taxon>Acrospermaceae</taxon>
        <taxon>Pseudovirgaria</taxon>
    </lineage>
</organism>
<dbReference type="FunFam" id="3.40.630.30:FF:000064">
    <property type="entry name" value="GNAT family acetyltransferase"/>
    <property type="match status" value="1"/>
</dbReference>
<dbReference type="OrthoDB" id="7305308at2759"/>
<name>A0A6A6WIZ0_9PEZI</name>
<dbReference type="PANTHER" id="PTHR10545">
    <property type="entry name" value="DIAMINE N-ACETYLTRANSFERASE"/>
    <property type="match status" value="1"/>
</dbReference>
<evidence type="ECO:0000259" key="5">
    <source>
        <dbReference type="PROSITE" id="PS51186"/>
    </source>
</evidence>
<dbReference type="PROSITE" id="PS51186">
    <property type="entry name" value="GNAT"/>
    <property type="match status" value="1"/>
</dbReference>
<dbReference type="CDD" id="cd04301">
    <property type="entry name" value="NAT_SF"/>
    <property type="match status" value="1"/>
</dbReference>
<dbReference type="Gene3D" id="3.40.630.30">
    <property type="match status" value="1"/>
</dbReference>
<feature type="coiled-coil region" evidence="4">
    <location>
        <begin position="18"/>
        <end position="45"/>
    </location>
</feature>